<accession>A0AAV6VMU5</accession>
<sequence length="160" mass="17725">MRGSIDPRMRTDERREGMEEDAGFKWSGEEHVAVGMDGAKPEARQSFTYSIEYLLKKDTCPKPVPKSPLDVPMFSSIQTESKSFPCPQTDFSSPAFLSFVPQKLSLLFPCSSLPSQSLGNEFPSCPGKQPADCSAHLNCTCGYQCHAARWAEQLHFAALK</sequence>
<dbReference type="AlphaFoldDB" id="A0AAV6VMU5"/>
<evidence type="ECO:0000313" key="3">
    <source>
        <dbReference type="Proteomes" id="UP000827092"/>
    </source>
</evidence>
<organism evidence="2 3">
    <name type="scientific">Oedothorax gibbosus</name>
    <dbReference type="NCBI Taxonomy" id="931172"/>
    <lineage>
        <taxon>Eukaryota</taxon>
        <taxon>Metazoa</taxon>
        <taxon>Ecdysozoa</taxon>
        <taxon>Arthropoda</taxon>
        <taxon>Chelicerata</taxon>
        <taxon>Arachnida</taxon>
        <taxon>Araneae</taxon>
        <taxon>Araneomorphae</taxon>
        <taxon>Entelegynae</taxon>
        <taxon>Araneoidea</taxon>
        <taxon>Linyphiidae</taxon>
        <taxon>Erigoninae</taxon>
        <taxon>Oedothorax</taxon>
    </lineage>
</organism>
<feature type="compositionally biased region" description="Basic and acidic residues" evidence="1">
    <location>
        <begin position="1"/>
        <end position="17"/>
    </location>
</feature>
<reference evidence="2 3" key="1">
    <citation type="journal article" date="2022" name="Nat. Ecol. Evol.">
        <title>A masculinizing supergene underlies an exaggerated male reproductive morph in a spider.</title>
        <authorList>
            <person name="Hendrickx F."/>
            <person name="De Corte Z."/>
            <person name="Sonet G."/>
            <person name="Van Belleghem S.M."/>
            <person name="Kostlbacher S."/>
            <person name="Vangestel C."/>
        </authorList>
    </citation>
    <scope>NUCLEOTIDE SEQUENCE [LARGE SCALE GENOMIC DNA]</scope>
    <source>
        <strain evidence="2">W744_W776</strain>
    </source>
</reference>
<gene>
    <name evidence="2" type="ORF">JTE90_029379</name>
</gene>
<dbReference type="Proteomes" id="UP000827092">
    <property type="component" value="Unassembled WGS sequence"/>
</dbReference>
<name>A0AAV6VMU5_9ARAC</name>
<keyword evidence="3" id="KW-1185">Reference proteome</keyword>
<evidence type="ECO:0000313" key="2">
    <source>
        <dbReference type="EMBL" id="KAG8197984.1"/>
    </source>
</evidence>
<comment type="caution">
    <text evidence="2">The sequence shown here is derived from an EMBL/GenBank/DDBJ whole genome shotgun (WGS) entry which is preliminary data.</text>
</comment>
<dbReference type="EMBL" id="JAFNEN010000046">
    <property type="protein sequence ID" value="KAG8197984.1"/>
    <property type="molecule type" value="Genomic_DNA"/>
</dbReference>
<protein>
    <submittedName>
        <fullName evidence="2">Uncharacterized protein</fullName>
    </submittedName>
</protein>
<evidence type="ECO:0000256" key="1">
    <source>
        <dbReference type="SAM" id="MobiDB-lite"/>
    </source>
</evidence>
<feature type="region of interest" description="Disordered" evidence="1">
    <location>
        <begin position="1"/>
        <end position="26"/>
    </location>
</feature>
<proteinExistence type="predicted"/>